<keyword evidence="3" id="KW-1185">Reference proteome</keyword>
<organism evidence="2 3">
    <name type="scientific">Flavobacterium chungangense</name>
    <dbReference type="NCBI Taxonomy" id="554283"/>
    <lineage>
        <taxon>Bacteria</taxon>
        <taxon>Pseudomonadati</taxon>
        <taxon>Bacteroidota</taxon>
        <taxon>Flavobacteriia</taxon>
        <taxon>Flavobacteriales</taxon>
        <taxon>Flavobacteriaceae</taxon>
        <taxon>Flavobacterium</taxon>
    </lineage>
</organism>
<dbReference type="Pfam" id="PF04993">
    <property type="entry name" value="TfoX_N"/>
    <property type="match status" value="1"/>
</dbReference>
<dbReference type="Gene3D" id="3.30.1460.30">
    <property type="entry name" value="YgaC/TfoX-N like chaperone"/>
    <property type="match status" value="1"/>
</dbReference>
<sequence length="114" mass="13458">MAYDEELAQRIREYLVEFPELDIVEKKMFRGLTFLVNEKMCIGASGNELMIRFAPLLHEKLCEQNGFRPMIAEGKEYKGYGYINPDYIKTNKQLTNWLDIALQFNKEITSQKKR</sequence>
<protein>
    <recommendedName>
        <fullName evidence="1">TfoX N-terminal domain-containing protein</fullName>
    </recommendedName>
</protein>
<dbReference type="EMBL" id="CAIJDO010000194">
    <property type="protein sequence ID" value="CAD0007452.1"/>
    <property type="molecule type" value="Genomic_DNA"/>
</dbReference>
<accession>A0A6V6Z956</accession>
<feature type="domain" description="TfoX N-terminal" evidence="1">
    <location>
        <begin position="22"/>
        <end position="104"/>
    </location>
</feature>
<gene>
    <name evidence="2" type="ORF">FLACHUCJ7_03305</name>
</gene>
<dbReference type="Proteomes" id="UP000556700">
    <property type="component" value="Unassembled WGS sequence"/>
</dbReference>
<dbReference type="InterPro" id="IPR007076">
    <property type="entry name" value="TfoX_N"/>
</dbReference>
<evidence type="ECO:0000259" key="1">
    <source>
        <dbReference type="Pfam" id="PF04993"/>
    </source>
</evidence>
<evidence type="ECO:0000313" key="2">
    <source>
        <dbReference type="EMBL" id="CAD0007452.1"/>
    </source>
</evidence>
<evidence type="ECO:0000313" key="3">
    <source>
        <dbReference type="Proteomes" id="UP000556700"/>
    </source>
</evidence>
<dbReference type="AlphaFoldDB" id="A0A6V6Z956"/>
<dbReference type="SUPFAM" id="SSF159894">
    <property type="entry name" value="YgaC/TfoX-N like"/>
    <property type="match status" value="1"/>
</dbReference>
<comment type="caution">
    <text evidence="2">The sequence shown here is derived from an EMBL/GenBank/DDBJ whole genome shotgun (WGS) entry which is preliminary data.</text>
</comment>
<name>A0A6V6Z956_9FLAO</name>
<reference evidence="2 3" key="1">
    <citation type="submission" date="2020-06" db="EMBL/GenBank/DDBJ databases">
        <authorList>
            <person name="Criscuolo A."/>
        </authorList>
    </citation>
    <scope>NUCLEOTIDE SEQUENCE [LARGE SCALE GENOMIC DNA]</scope>
    <source>
        <strain evidence="3">CIP 110025</strain>
    </source>
</reference>
<proteinExistence type="predicted"/>
<dbReference type="RefSeq" id="WP_031457025.1">
    <property type="nucleotide sequence ID" value="NZ_CAIJDO010000194.1"/>
</dbReference>